<gene>
    <name evidence="2" type="ORF">BBJ29_002911</name>
    <name evidence="3" type="ORF">BBP00_00004118</name>
</gene>
<dbReference type="OrthoDB" id="74703at2759"/>
<evidence type="ECO:0000313" key="5">
    <source>
        <dbReference type="Proteomes" id="UP000284657"/>
    </source>
</evidence>
<reference evidence="4 5" key="1">
    <citation type="submission" date="2018-07" db="EMBL/GenBank/DDBJ databases">
        <title>Genome sequencing of oomycete isolates from Chile give support for New Zealand origin for Phytophthora kernoviae and make available the first Nothophytophthora sp. genome.</title>
        <authorList>
            <person name="Studholme D.J."/>
            <person name="Sanfuentes E."/>
            <person name="Panda P."/>
            <person name="Hill R."/>
            <person name="Sambles C."/>
            <person name="Grant M."/>
            <person name="Williams N.M."/>
            <person name="Mcdougal R.L."/>
        </authorList>
    </citation>
    <scope>NUCLEOTIDE SEQUENCE [LARGE SCALE GENOMIC DNA]</scope>
    <source>
        <strain evidence="3">Chile6</strain>
        <strain evidence="2">Chile7</strain>
    </source>
</reference>
<comment type="caution">
    <text evidence="3">The sequence shown here is derived from an EMBL/GenBank/DDBJ whole genome shotgun (WGS) entry which is preliminary data.</text>
</comment>
<dbReference type="EMBL" id="MBAD02002532">
    <property type="protein sequence ID" value="RLN46903.1"/>
    <property type="molecule type" value="Genomic_DNA"/>
</dbReference>
<dbReference type="Proteomes" id="UP000284657">
    <property type="component" value="Unassembled WGS sequence"/>
</dbReference>
<evidence type="ECO:0000313" key="4">
    <source>
        <dbReference type="Proteomes" id="UP000277300"/>
    </source>
</evidence>
<evidence type="ECO:0000313" key="2">
    <source>
        <dbReference type="EMBL" id="RLN46903.1"/>
    </source>
</evidence>
<dbReference type="AlphaFoldDB" id="A0A3F2RSN0"/>
<dbReference type="Proteomes" id="UP000277300">
    <property type="component" value="Unassembled WGS sequence"/>
</dbReference>
<feature type="compositionally biased region" description="Basic and acidic residues" evidence="1">
    <location>
        <begin position="26"/>
        <end position="57"/>
    </location>
</feature>
<name>A0A3F2RSN0_9STRA</name>
<evidence type="ECO:0000256" key="1">
    <source>
        <dbReference type="SAM" id="MobiDB-lite"/>
    </source>
</evidence>
<protein>
    <submittedName>
        <fullName evidence="3">Uncharacterized protein</fullName>
    </submittedName>
</protein>
<accession>A0A3F2RSN0</accession>
<evidence type="ECO:0000313" key="3">
    <source>
        <dbReference type="EMBL" id="RLN63493.1"/>
    </source>
</evidence>
<feature type="compositionally biased region" description="Basic and acidic residues" evidence="1">
    <location>
        <begin position="90"/>
        <end position="101"/>
    </location>
</feature>
<organism evidence="3 4">
    <name type="scientific">Phytophthora kernoviae</name>
    <dbReference type="NCBI Taxonomy" id="325452"/>
    <lineage>
        <taxon>Eukaryota</taxon>
        <taxon>Sar</taxon>
        <taxon>Stramenopiles</taxon>
        <taxon>Oomycota</taxon>
        <taxon>Peronosporomycetes</taxon>
        <taxon>Peronosporales</taxon>
        <taxon>Peronosporaceae</taxon>
        <taxon>Phytophthora</taxon>
    </lineage>
</organism>
<proteinExistence type="predicted"/>
<dbReference type="EMBL" id="MBDO02000095">
    <property type="protein sequence ID" value="RLN63493.1"/>
    <property type="molecule type" value="Genomic_DNA"/>
</dbReference>
<feature type="region of interest" description="Disordered" evidence="1">
    <location>
        <begin position="1"/>
        <end position="116"/>
    </location>
</feature>
<sequence>MSATSVLPRIIDSDSDSDDDIPLSKLRADKTKSPEVKKEVKTQVKSEEIKTEVKRELSNGVGNGKRPVASASDSDDDIPISGLAKRKKIKAEVSVKPERKATPSARPSPRKTKKRVIKIKIRQQECTEELYETLKGRLAQELLCRWWYAMEWPRKKKQAHKLHGVQELDGFPGAFIRVKGEDLGSIMDTRSAAGKPSFLHFFAMSSGDLLALLLRAYDRQMEVLIEHEVRRIMMAL</sequence>